<dbReference type="RefSeq" id="WP_379879125.1">
    <property type="nucleotide sequence ID" value="NZ_JBHUIP010000022.1"/>
</dbReference>
<keyword evidence="1" id="KW-0472">Membrane</keyword>
<keyword evidence="1" id="KW-0812">Transmembrane</keyword>
<name>A0ABW5E320_9PROT</name>
<evidence type="ECO:0008006" key="4">
    <source>
        <dbReference type="Google" id="ProtNLM"/>
    </source>
</evidence>
<accession>A0ABW5E320</accession>
<keyword evidence="1" id="KW-1133">Transmembrane helix</keyword>
<dbReference type="EMBL" id="JBHUIP010000022">
    <property type="protein sequence ID" value="MFD2265600.1"/>
    <property type="molecule type" value="Genomic_DNA"/>
</dbReference>
<reference evidence="3" key="1">
    <citation type="journal article" date="2019" name="Int. J. Syst. Evol. Microbiol.">
        <title>The Global Catalogue of Microorganisms (GCM) 10K type strain sequencing project: providing services to taxonomists for standard genome sequencing and annotation.</title>
        <authorList>
            <consortium name="The Broad Institute Genomics Platform"/>
            <consortium name="The Broad Institute Genome Sequencing Center for Infectious Disease"/>
            <person name="Wu L."/>
            <person name="Ma J."/>
        </authorList>
    </citation>
    <scope>NUCLEOTIDE SEQUENCE [LARGE SCALE GENOMIC DNA]</scope>
    <source>
        <strain evidence="3">CGMCC 1.19062</strain>
    </source>
</reference>
<keyword evidence="3" id="KW-1185">Reference proteome</keyword>
<gene>
    <name evidence="2" type="ORF">ACFSM5_22060</name>
</gene>
<evidence type="ECO:0000313" key="2">
    <source>
        <dbReference type="EMBL" id="MFD2265600.1"/>
    </source>
</evidence>
<comment type="caution">
    <text evidence="2">The sequence shown here is derived from an EMBL/GenBank/DDBJ whole genome shotgun (WGS) entry which is preliminary data.</text>
</comment>
<organism evidence="2 3">
    <name type="scientific">Lacibacterium aquatile</name>
    <dbReference type="NCBI Taxonomy" id="1168082"/>
    <lineage>
        <taxon>Bacteria</taxon>
        <taxon>Pseudomonadati</taxon>
        <taxon>Pseudomonadota</taxon>
        <taxon>Alphaproteobacteria</taxon>
        <taxon>Rhodospirillales</taxon>
        <taxon>Rhodospirillaceae</taxon>
    </lineage>
</organism>
<proteinExistence type="predicted"/>
<dbReference type="Proteomes" id="UP001597295">
    <property type="component" value="Unassembled WGS sequence"/>
</dbReference>
<evidence type="ECO:0000313" key="3">
    <source>
        <dbReference type="Proteomes" id="UP001597295"/>
    </source>
</evidence>
<sequence length="381" mass="41935">MQRDELRPKKNRNLGRYDVAALVVFLAGISVYVFLMSGPLRSTAVVIPQIPREASLNPMSRRQLIFDLLVAVSASKDHVYKERIADYIRDKPDLRSSIDDDVIVDQLELLMFEENLDARSIAVRLAATIGEPARRTLPTAVKALAMGEKDRPQRIRPVLGGPDAPVPLYAGYYYYGMWELLGADGLRLDGRLHLCRKLSEIGEPGVPERCSIPGLISSLDLQKSPVAISRDGVGLLLDQIDETADSRSKIISARHLRDAAEHIVWGRADLALIKRIEALTFDQIAQVRAYGALALMAVGAPARYTSASLRQALAQGDRGAYTKEYAPMPPAPMTRTLIAAAIWSLEGGDELAGVEREEKCAEFPSEIRPLACFPELAELLP</sequence>
<protein>
    <recommendedName>
        <fullName evidence="4">HEAT repeat domain-containing protein</fullName>
    </recommendedName>
</protein>
<evidence type="ECO:0000256" key="1">
    <source>
        <dbReference type="SAM" id="Phobius"/>
    </source>
</evidence>
<feature type="transmembrane region" description="Helical" evidence="1">
    <location>
        <begin position="20"/>
        <end position="40"/>
    </location>
</feature>